<dbReference type="AlphaFoldDB" id="A0A0F0HBP2"/>
<proteinExistence type="predicted"/>
<dbReference type="Proteomes" id="UP000033393">
    <property type="component" value="Unassembled WGS sequence"/>
</dbReference>
<evidence type="ECO:0000313" key="2">
    <source>
        <dbReference type="Proteomes" id="UP000033393"/>
    </source>
</evidence>
<reference evidence="1 2" key="1">
    <citation type="submission" date="2015-02" db="EMBL/GenBank/DDBJ databases">
        <authorList>
            <person name="Ju K.-S."/>
            <person name="Doroghazi J.R."/>
            <person name="Metcalf W."/>
        </authorList>
    </citation>
    <scope>NUCLEOTIDE SEQUENCE [LARGE SCALE GENOMIC DNA]</scope>
    <source>
        <strain evidence="1 2">NRRL B-16140</strain>
    </source>
</reference>
<gene>
    <name evidence="1" type="ORF">UK23_03905</name>
</gene>
<keyword evidence="2" id="KW-1185">Reference proteome</keyword>
<dbReference type="EMBL" id="JYJG01000016">
    <property type="protein sequence ID" value="KJK52286.1"/>
    <property type="molecule type" value="Genomic_DNA"/>
</dbReference>
<name>A0A0F0HBP2_LENAE</name>
<accession>A0A0F0HBP2</accession>
<sequence length="83" mass="9015">MVMITEDIPALVMFLDPGNMAIQLPNTPEGPGVMARLAREIENSARKLAEMLELKHGLVAGKHHLTDPSWFSDSGAGSDEARM</sequence>
<dbReference type="PATRIC" id="fig|68170.10.peg.4862"/>
<evidence type="ECO:0000313" key="1">
    <source>
        <dbReference type="EMBL" id="KJK52286.1"/>
    </source>
</evidence>
<comment type="caution">
    <text evidence="1">The sequence shown here is derived from an EMBL/GenBank/DDBJ whole genome shotgun (WGS) entry which is preliminary data.</text>
</comment>
<organism evidence="1 2">
    <name type="scientific">Lentzea aerocolonigenes</name>
    <name type="common">Lechevalieria aerocolonigenes</name>
    <name type="synonym">Saccharothrix aerocolonigenes</name>
    <dbReference type="NCBI Taxonomy" id="68170"/>
    <lineage>
        <taxon>Bacteria</taxon>
        <taxon>Bacillati</taxon>
        <taxon>Actinomycetota</taxon>
        <taxon>Actinomycetes</taxon>
        <taxon>Pseudonocardiales</taxon>
        <taxon>Pseudonocardiaceae</taxon>
        <taxon>Lentzea</taxon>
    </lineage>
</organism>
<protein>
    <submittedName>
        <fullName evidence="1">Uncharacterized protein</fullName>
    </submittedName>
</protein>